<dbReference type="OrthoDB" id="5213630at2759"/>
<evidence type="ECO:0000313" key="3">
    <source>
        <dbReference type="EMBL" id="ORY01416.1"/>
    </source>
</evidence>
<proteinExistence type="predicted"/>
<gene>
    <name evidence="3" type="ORF">BCR34DRAFT_592248</name>
</gene>
<protein>
    <submittedName>
        <fullName evidence="3">Uncharacterized protein</fullName>
    </submittedName>
</protein>
<feature type="coiled-coil region" evidence="1">
    <location>
        <begin position="208"/>
        <end position="288"/>
    </location>
</feature>
<dbReference type="STRING" id="1231657.A0A1Y1YTW5"/>
<accession>A0A1Y1YTW5</accession>
<keyword evidence="4" id="KW-1185">Reference proteome</keyword>
<sequence length="812" mass="92171">MFGFGSKKPQLDKRQSGKAVGKLVGKPDGERRLARNSVGPSTTQGSIATPSTIGLRAQSESPQAEIRRTSSARLAYHADEPATPLPLSRQGGGSSDQSPHALLIRPSVDPPSPGATHVRAGRDEAKTEVSEPQLLNSASQSRAQGSDAESPRLRRAAHEHSQETEIERLRADNVMIRNFYAEESARSQAQEAEVKRIRSLLDAEVYRRTRGEAQANELRRNLEKERKDLQEEATNFRALASQFQDDSKRVKSELSAEFAARSRYQEEIEKLRSQLDNTQKLMDAREKDQRALQVRSQDEIDRLHTELSAQAATRSRFQAESEKVQGLLESAKDAFDAQEMQYKKTIRDLKDERNHYFSELNIEGTSRTKAENDIKRLRAASKTAEDAFAAKETEFLKLSSQIRNELAAALAAKEDAERGHKAAVREYNVLEQQNILLQEKVEEAQEFLETQDRVRQDNKALRVEVTRLVKEVENGRKSKNLENEAPPTDLLPSNGLYYRVDEQWICQHWDDLNTSIISLALDCNDARGLFHGDSPPAKNAERRDTMDDFPPREVLALTQNVSKYLDSPLQRAKILQALIWNELNHQVFDHVSRYSKGLYWAGGLRHSLARLKADLRPLRRHKLILSDAEKAKEIEDRANGYQRWRAATSTLLLATMPVDERILKSEVDRLVEIIVKIIGSIRNDLPTRLRSIIEAAIRFDGVIQQQVPFYYVEQWTHKKIQGNPHWGFPLNDEEMKVVAEDGARQKYTNPAVDLILQPALFKEGNIHGDNYYLRRVLCKAKVICREDPAPIYKGHWRANSMASSAVSSIDDF</sequence>
<dbReference type="AlphaFoldDB" id="A0A1Y1YTW5"/>
<feature type="region of interest" description="Disordered" evidence="2">
    <location>
        <begin position="1"/>
        <end position="164"/>
    </location>
</feature>
<evidence type="ECO:0000313" key="4">
    <source>
        <dbReference type="Proteomes" id="UP000193144"/>
    </source>
</evidence>
<evidence type="ECO:0000256" key="2">
    <source>
        <dbReference type="SAM" id="MobiDB-lite"/>
    </source>
</evidence>
<dbReference type="EMBL" id="MCFA01000170">
    <property type="protein sequence ID" value="ORY01416.1"/>
    <property type="molecule type" value="Genomic_DNA"/>
</dbReference>
<feature type="compositionally biased region" description="Basic and acidic residues" evidence="2">
    <location>
        <begin position="120"/>
        <end position="129"/>
    </location>
</feature>
<feature type="compositionally biased region" description="Polar residues" evidence="2">
    <location>
        <begin position="133"/>
        <end position="144"/>
    </location>
</feature>
<keyword evidence="1" id="KW-0175">Coiled coil</keyword>
<feature type="compositionally biased region" description="Basic and acidic residues" evidence="2">
    <location>
        <begin position="149"/>
        <end position="164"/>
    </location>
</feature>
<feature type="compositionally biased region" description="Polar residues" evidence="2">
    <location>
        <begin position="38"/>
        <end position="62"/>
    </location>
</feature>
<name>A0A1Y1YTW5_9PLEO</name>
<dbReference type="Proteomes" id="UP000193144">
    <property type="component" value="Unassembled WGS sequence"/>
</dbReference>
<evidence type="ECO:0000256" key="1">
    <source>
        <dbReference type="SAM" id="Coils"/>
    </source>
</evidence>
<feature type="coiled-coil region" evidence="1">
    <location>
        <begin position="413"/>
        <end position="447"/>
    </location>
</feature>
<comment type="caution">
    <text evidence="3">The sequence shown here is derived from an EMBL/GenBank/DDBJ whole genome shotgun (WGS) entry which is preliminary data.</text>
</comment>
<organism evidence="3 4">
    <name type="scientific">Clohesyomyces aquaticus</name>
    <dbReference type="NCBI Taxonomy" id="1231657"/>
    <lineage>
        <taxon>Eukaryota</taxon>
        <taxon>Fungi</taxon>
        <taxon>Dikarya</taxon>
        <taxon>Ascomycota</taxon>
        <taxon>Pezizomycotina</taxon>
        <taxon>Dothideomycetes</taxon>
        <taxon>Pleosporomycetidae</taxon>
        <taxon>Pleosporales</taxon>
        <taxon>Lindgomycetaceae</taxon>
        <taxon>Clohesyomyces</taxon>
    </lineage>
</organism>
<reference evidence="3 4" key="1">
    <citation type="submission" date="2016-07" db="EMBL/GenBank/DDBJ databases">
        <title>Pervasive Adenine N6-methylation of Active Genes in Fungi.</title>
        <authorList>
            <consortium name="DOE Joint Genome Institute"/>
            <person name="Mondo S.J."/>
            <person name="Dannebaum R.O."/>
            <person name="Kuo R.C."/>
            <person name="Labutti K."/>
            <person name="Haridas S."/>
            <person name="Kuo A."/>
            <person name="Salamov A."/>
            <person name="Ahrendt S.R."/>
            <person name="Lipzen A."/>
            <person name="Sullivan W."/>
            <person name="Andreopoulos W.B."/>
            <person name="Clum A."/>
            <person name="Lindquist E."/>
            <person name="Daum C."/>
            <person name="Ramamoorthy G.K."/>
            <person name="Gryganskyi A."/>
            <person name="Culley D."/>
            <person name="Magnuson J.K."/>
            <person name="James T.Y."/>
            <person name="O'Malley M.A."/>
            <person name="Stajich J.E."/>
            <person name="Spatafora J.W."/>
            <person name="Visel A."/>
            <person name="Grigoriev I.V."/>
        </authorList>
    </citation>
    <scope>NUCLEOTIDE SEQUENCE [LARGE SCALE GENOMIC DNA]</scope>
    <source>
        <strain evidence="3 4">CBS 115471</strain>
    </source>
</reference>